<proteinExistence type="predicted"/>
<dbReference type="EMBL" id="JBELPZ010000006">
    <property type="protein sequence ID" value="MFL9844263.1"/>
    <property type="molecule type" value="Genomic_DNA"/>
</dbReference>
<organism evidence="1 2">
    <name type="scientific">Flavobacterium rhizosphaerae</name>
    <dbReference type="NCBI Taxonomy" id="3163298"/>
    <lineage>
        <taxon>Bacteria</taxon>
        <taxon>Pseudomonadati</taxon>
        <taxon>Bacteroidota</taxon>
        <taxon>Flavobacteriia</taxon>
        <taxon>Flavobacteriales</taxon>
        <taxon>Flavobacteriaceae</taxon>
        <taxon>Flavobacterium</taxon>
    </lineage>
</organism>
<gene>
    <name evidence="1" type="ORF">ABS766_07520</name>
</gene>
<accession>A0ABW8YYW4</accession>
<evidence type="ECO:0000313" key="1">
    <source>
        <dbReference type="EMBL" id="MFL9844263.1"/>
    </source>
</evidence>
<evidence type="ECO:0000313" key="2">
    <source>
        <dbReference type="Proteomes" id="UP001629156"/>
    </source>
</evidence>
<sequence>MIKNILRLAVLALCLYSCSPESTDQITGQGNDAVLRLRKTGIDPENPANPYDGIGKTHNNLLLTLKNDPPQSTLNSILSFVETHAFLHEDFSTLALENYLPISSAQEKIIENSNIEAVLDAGQFSDTAKDRFSVLFSTFSAPGYQQAEFSVVYNSLINYEQDVLLDANLNGYEKKTILVTAAIARYAAALDKGKGKDKDWKLTINNIVAAASGATESEAKAIIMAIAGGIYHGRRI</sequence>
<dbReference type="RefSeq" id="WP_408084514.1">
    <property type="nucleotide sequence ID" value="NZ_JBELPZ010000006.1"/>
</dbReference>
<dbReference type="Proteomes" id="UP001629156">
    <property type="component" value="Unassembled WGS sequence"/>
</dbReference>
<name>A0ABW8YYW4_9FLAO</name>
<keyword evidence="2" id="KW-1185">Reference proteome</keyword>
<reference evidence="1 2" key="1">
    <citation type="submission" date="2024-06" db="EMBL/GenBank/DDBJ databases">
        <authorList>
            <person name="Kaempfer P."/>
            <person name="Viver T."/>
        </authorList>
    </citation>
    <scope>NUCLEOTIDE SEQUENCE [LARGE SCALE GENOMIC DNA]</scope>
    <source>
        <strain evidence="1 2">ST-119</strain>
    </source>
</reference>
<protein>
    <submittedName>
        <fullName evidence="1">Uncharacterized protein</fullName>
    </submittedName>
</protein>
<comment type="caution">
    <text evidence="1">The sequence shown here is derived from an EMBL/GenBank/DDBJ whole genome shotgun (WGS) entry which is preliminary data.</text>
</comment>